<name>A0ABD5WIN4_9EURY</name>
<evidence type="ECO:0000256" key="1">
    <source>
        <dbReference type="SAM" id="MobiDB-lite"/>
    </source>
</evidence>
<dbReference type="Pfam" id="PF03551">
    <property type="entry name" value="PadR"/>
    <property type="match status" value="1"/>
</dbReference>
<reference evidence="3" key="3">
    <citation type="submission" date="2024-09" db="EMBL/GenBank/DDBJ databases">
        <authorList>
            <person name="Sun Q."/>
        </authorList>
    </citation>
    <scope>NUCLEOTIDE SEQUENCE</scope>
    <source>
        <strain evidence="3">CCM 7472</strain>
    </source>
</reference>
<dbReference type="EMBL" id="JBHSZH010000003">
    <property type="protein sequence ID" value="MFC7079285.1"/>
    <property type="molecule type" value="Genomic_DNA"/>
</dbReference>
<sequence>MTDSLPSLVDLHGFQRDVLFAVRALERDGDPPRGLRVKRRLEATYYEEVHHGRLYQNLDTLAEQNLIAKGAKDGRANEYATTEAARTILDAHVRARAEQAGVELATDANAFPSENGTGTETRSRGEQTELGDTPATGGEA</sequence>
<organism evidence="3 5">
    <name type="scientific">Halorussus caseinilyticus</name>
    <dbReference type="NCBI Taxonomy" id="3034025"/>
    <lineage>
        <taxon>Archaea</taxon>
        <taxon>Methanobacteriati</taxon>
        <taxon>Methanobacteriota</taxon>
        <taxon>Stenosarchaea group</taxon>
        <taxon>Halobacteria</taxon>
        <taxon>Halobacteriales</taxon>
        <taxon>Haladaptataceae</taxon>
        <taxon>Halorussus</taxon>
    </lineage>
</organism>
<dbReference type="EMBL" id="JBHSZH010000003">
    <property type="protein sequence ID" value="MFC7079401.1"/>
    <property type="molecule type" value="Genomic_DNA"/>
</dbReference>
<keyword evidence="5" id="KW-1185">Reference proteome</keyword>
<dbReference type="InterPro" id="IPR036390">
    <property type="entry name" value="WH_DNA-bd_sf"/>
</dbReference>
<reference evidence="3" key="1">
    <citation type="journal article" date="2014" name="Int. J. Syst. Evol. Microbiol.">
        <title>Complete genome sequence of Corynebacterium casei LMG S-19264T (=DSM 44701T), isolated from a smear-ripened cheese.</title>
        <authorList>
            <consortium name="US DOE Joint Genome Institute (JGI-PGF)"/>
            <person name="Walter F."/>
            <person name="Albersmeier A."/>
            <person name="Kalinowski J."/>
            <person name="Ruckert C."/>
        </authorList>
    </citation>
    <scope>NUCLEOTIDE SEQUENCE [LARGE SCALE GENOMIC DNA]</scope>
    <source>
        <strain evidence="3">CCM 7472</strain>
    </source>
</reference>
<evidence type="ECO:0000259" key="2">
    <source>
        <dbReference type="Pfam" id="PF03551"/>
    </source>
</evidence>
<evidence type="ECO:0000313" key="3">
    <source>
        <dbReference type="EMBL" id="MFC7079285.1"/>
    </source>
</evidence>
<dbReference type="Proteomes" id="UP001596407">
    <property type="component" value="Unassembled WGS sequence"/>
</dbReference>
<proteinExistence type="predicted"/>
<reference evidence="5" key="2">
    <citation type="journal article" date="2019" name="Int. J. Syst. Evol. Microbiol.">
        <title>The Global Catalogue of Microorganisms (GCM) 10K type strain sequencing project: providing services to taxonomists for standard genome sequencing and annotation.</title>
        <authorList>
            <consortium name="The Broad Institute Genomics Platform"/>
            <consortium name="The Broad Institute Genome Sequencing Center for Infectious Disease"/>
            <person name="Wu L."/>
            <person name="Ma J."/>
        </authorList>
    </citation>
    <scope>NUCLEOTIDE SEQUENCE [LARGE SCALE GENOMIC DNA]</scope>
    <source>
        <strain evidence="5">DT72</strain>
    </source>
</reference>
<dbReference type="SUPFAM" id="SSF46785">
    <property type="entry name" value="Winged helix' DNA-binding domain"/>
    <property type="match status" value="1"/>
</dbReference>
<gene>
    <name evidence="3" type="ORF">ACFQJ6_03110</name>
    <name evidence="4" type="ORF">ACFQJ6_03780</name>
</gene>
<evidence type="ECO:0000313" key="5">
    <source>
        <dbReference type="Proteomes" id="UP001596407"/>
    </source>
</evidence>
<protein>
    <submittedName>
        <fullName evidence="3">Helix-turn-helix transcriptional regulator</fullName>
    </submittedName>
</protein>
<evidence type="ECO:0000313" key="4">
    <source>
        <dbReference type="EMBL" id="MFC7079401.1"/>
    </source>
</evidence>
<feature type="region of interest" description="Disordered" evidence="1">
    <location>
        <begin position="104"/>
        <end position="140"/>
    </location>
</feature>
<feature type="domain" description="Transcription regulator PadR N-terminal" evidence="2">
    <location>
        <begin position="31"/>
        <end position="87"/>
    </location>
</feature>
<comment type="caution">
    <text evidence="3">The sequence shown here is derived from an EMBL/GenBank/DDBJ whole genome shotgun (WGS) entry which is preliminary data.</text>
</comment>
<dbReference type="RefSeq" id="WP_276282669.1">
    <property type="nucleotide sequence ID" value="NZ_CP119811.1"/>
</dbReference>
<dbReference type="AlphaFoldDB" id="A0ABD5WIN4"/>
<dbReference type="GeneID" id="79305721"/>
<dbReference type="InterPro" id="IPR005149">
    <property type="entry name" value="Tscrpt_reg_PadR_N"/>
</dbReference>
<accession>A0ABD5WIN4</accession>